<accession>A0A1L8WIC7</accession>
<evidence type="ECO:0000313" key="1">
    <source>
        <dbReference type="EMBL" id="OJG80512.1"/>
    </source>
</evidence>
<protein>
    <submittedName>
        <fullName evidence="1">Uncharacterized protein</fullName>
    </submittedName>
</protein>
<proteinExistence type="predicted"/>
<gene>
    <name evidence="1" type="ORF">RV14_GL000574</name>
</gene>
<dbReference type="Proteomes" id="UP000182152">
    <property type="component" value="Unassembled WGS sequence"/>
</dbReference>
<name>A0A1L8WIC7_9ENTE</name>
<dbReference type="EMBL" id="JXLB01000014">
    <property type="protein sequence ID" value="OJG80512.1"/>
    <property type="molecule type" value="Genomic_DNA"/>
</dbReference>
<evidence type="ECO:0000313" key="2">
    <source>
        <dbReference type="Proteomes" id="UP000182152"/>
    </source>
</evidence>
<sequence length="144" mass="16456">MTEGGCNACGIVNAAVYMLQLGTKKATISDLSVGSLVDNLALLEGYEGEDIYEMLGEIRQLRKSGKIINVCYEQEYVQFQLGDEKLKVKNIEEGPILYKQTNQILKQFFELGPYEFKEIKEKVVANSEWKKQIEEQTKKAYLFQ</sequence>
<comment type="caution">
    <text evidence="1">The sequence shown here is derived from an EMBL/GenBank/DDBJ whole genome shotgun (WGS) entry which is preliminary data.</text>
</comment>
<reference evidence="1 2" key="1">
    <citation type="submission" date="2014-12" db="EMBL/GenBank/DDBJ databases">
        <title>Draft genome sequences of 29 type strains of Enterococci.</title>
        <authorList>
            <person name="Zhong Z."/>
            <person name="Sun Z."/>
            <person name="Liu W."/>
            <person name="Zhang W."/>
            <person name="Zhang H."/>
        </authorList>
    </citation>
    <scope>NUCLEOTIDE SEQUENCE [LARGE SCALE GENOMIC DNA]</scope>
    <source>
        <strain evidence="1 2">DSM 15687</strain>
    </source>
</reference>
<keyword evidence="2" id="KW-1185">Reference proteome</keyword>
<dbReference type="Pfam" id="PF16067">
    <property type="entry name" value="DUF4809"/>
    <property type="match status" value="1"/>
</dbReference>
<dbReference type="AlphaFoldDB" id="A0A1L8WIC7"/>
<dbReference type="InterPro" id="IPR032080">
    <property type="entry name" value="DUF4809"/>
</dbReference>
<organism evidence="1 2">
    <name type="scientific">Enterococcus ratti</name>
    <dbReference type="NCBI Taxonomy" id="150033"/>
    <lineage>
        <taxon>Bacteria</taxon>
        <taxon>Bacillati</taxon>
        <taxon>Bacillota</taxon>
        <taxon>Bacilli</taxon>
        <taxon>Lactobacillales</taxon>
        <taxon>Enterococcaceae</taxon>
        <taxon>Enterococcus</taxon>
    </lineage>
</organism>